<keyword evidence="3" id="KW-0804">Transcription</keyword>
<proteinExistence type="predicted"/>
<evidence type="ECO:0000313" key="6">
    <source>
        <dbReference type="EMBL" id="KAG0500132.1"/>
    </source>
</evidence>
<name>A0A835RVM3_VANPL</name>
<keyword evidence="7" id="KW-1185">Reference proteome</keyword>
<comment type="caution">
    <text evidence="5">The sequence shown here is derived from an EMBL/GenBank/DDBJ whole genome shotgun (WGS) entry which is preliminary data.</text>
</comment>
<gene>
    <name evidence="5" type="ORF">HPP92_000142</name>
    <name evidence="6" type="ORF">HPP92_000204</name>
</gene>
<dbReference type="PANTHER" id="PTHR21277">
    <property type="entry name" value="TRANSCRIPTIONAL ADAPTER 1"/>
    <property type="match status" value="1"/>
</dbReference>
<dbReference type="GO" id="GO:0003713">
    <property type="term" value="F:transcription coactivator activity"/>
    <property type="evidence" value="ECO:0007669"/>
    <property type="project" value="TreeGrafter"/>
</dbReference>
<dbReference type="EMBL" id="JADCNM010000001">
    <property type="protein sequence ID" value="KAG0500132.1"/>
    <property type="molecule type" value="Genomic_DNA"/>
</dbReference>
<keyword evidence="2" id="KW-0805">Transcription regulation</keyword>
<evidence type="ECO:0000313" key="8">
    <source>
        <dbReference type="Proteomes" id="UP000639772"/>
    </source>
</evidence>
<comment type="subcellular location">
    <subcellularLocation>
        <location evidence="1">Nucleus</location>
    </subcellularLocation>
</comment>
<dbReference type="PANTHER" id="PTHR21277:SF5">
    <property type="entry name" value="TRANSCRIPTIONAL ADAPTER 1"/>
    <property type="match status" value="1"/>
</dbReference>
<sequence>MSKADFNRLCLQVLGRQNIPLHNQLIRSILKNAYLGKTPPAFVDRCVLKLNGAIRKKPLQVNDSASQFYITTTNSLIQCNGNGILCPCDWRRPLQNHQGRVAEQPTKKPRNEVSSLCDQIPIYVKNLIEPVAKEDGEKTKENSDVNYRRTRLQPPLGIHFCPALVSLIQRFGLSPIRDRGRDDLYHSKDLRNWMEKITKLYGLGVTLDCANFLNSALDIFLKRLIRSSFELAGAKSMPEQIKHPF</sequence>
<evidence type="ECO:0000256" key="1">
    <source>
        <dbReference type="ARBA" id="ARBA00004123"/>
    </source>
</evidence>
<dbReference type="GO" id="GO:0005634">
    <property type="term" value="C:nucleus"/>
    <property type="evidence" value="ECO:0007669"/>
    <property type="project" value="UniProtKB-SubCell"/>
</dbReference>
<dbReference type="GO" id="GO:0000124">
    <property type="term" value="C:SAGA complex"/>
    <property type="evidence" value="ECO:0007669"/>
    <property type="project" value="TreeGrafter"/>
</dbReference>
<evidence type="ECO:0000256" key="3">
    <source>
        <dbReference type="ARBA" id="ARBA00023163"/>
    </source>
</evidence>
<dbReference type="InterPro" id="IPR024738">
    <property type="entry name" value="Hfi1/Tada1"/>
</dbReference>
<evidence type="ECO:0000256" key="4">
    <source>
        <dbReference type="ARBA" id="ARBA00023242"/>
    </source>
</evidence>
<dbReference type="AlphaFoldDB" id="A0A835RVM3"/>
<dbReference type="EMBL" id="JADCNL010000001">
    <property type="protein sequence ID" value="KAG0495451.1"/>
    <property type="molecule type" value="Genomic_DNA"/>
</dbReference>
<evidence type="ECO:0000256" key="2">
    <source>
        <dbReference type="ARBA" id="ARBA00023015"/>
    </source>
</evidence>
<evidence type="ECO:0000313" key="5">
    <source>
        <dbReference type="EMBL" id="KAG0495451.1"/>
    </source>
</evidence>
<keyword evidence="4" id="KW-0539">Nucleus</keyword>
<dbReference type="Proteomes" id="UP000636800">
    <property type="component" value="Chromosome 1"/>
</dbReference>
<dbReference type="OrthoDB" id="10264870at2759"/>
<organism evidence="5 7">
    <name type="scientific">Vanilla planifolia</name>
    <name type="common">Vanilla</name>
    <dbReference type="NCBI Taxonomy" id="51239"/>
    <lineage>
        <taxon>Eukaryota</taxon>
        <taxon>Viridiplantae</taxon>
        <taxon>Streptophyta</taxon>
        <taxon>Embryophyta</taxon>
        <taxon>Tracheophyta</taxon>
        <taxon>Spermatophyta</taxon>
        <taxon>Magnoliopsida</taxon>
        <taxon>Liliopsida</taxon>
        <taxon>Asparagales</taxon>
        <taxon>Orchidaceae</taxon>
        <taxon>Vanilloideae</taxon>
        <taxon>Vanilleae</taxon>
        <taxon>Vanilla</taxon>
    </lineage>
</organism>
<accession>A0A835RVM3</accession>
<dbReference type="Proteomes" id="UP000639772">
    <property type="component" value="Chromosome 1"/>
</dbReference>
<protein>
    <submittedName>
        <fullName evidence="5">Uncharacterized protein</fullName>
    </submittedName>
</protein>
<dbReference type="Pfam" id="PF12767">
    <property type="entry name" value="SAGA-Tad1"/>
    <property type="match status" value="1"/>
</dbReference>
<reference evidence="7 8" key="1">
    <citation type="journal article" date="2020" name="Nat. Food">
        <title>A phased Vanilla planifolia genome enables genetic improvement of flavour and production.</title>
        <authorList>
            <person name="Hasing T."/>
            <person name="Tang H."/>
            <person name="Brym M."/>
            <person name="Khazi F."/>
            <person name="Huang T."/>
            <person name="Chambers A.H."/>
        </authorList>
    </citation>
    <scope>NUCLEOTIDE SEQUENCE [LARGE SCALE GENOMIC DNA]</scope>
    <source>
        <tissue evidence="5">Leaf</tissue>
    </source>
</reference>
<dbReference type="GO" id="GO:0006357">
    <property type="term" value="P:regulation of transcription by RNA polymerase II"/>
    <property type="evidence" value="ECO:0007669"/>
    <property type="project" value="TreeGrafter"/>
</dbReference>
<evidence type="ECO:0000313" key="7">
    <source>
        <dbReference type="Proteomes" id="UP000636800"/>
    </source>
</evidence>